<protein>
    <recommendedName>
        <fullName evidence="4">DUF4988 domain-containing protein</fullName>
    </recommendedName>
</protein>
<evidence type="ECO:0008006" key="4">
    <source>
        <dbReference type="Google" id="ProtNLM"/>
    </source>
</evidence>
<dbReference type="RefSeq" id="WP_301935238.1">
    <property type="nucleotide sequence ID" value="NZ_JAUEII010000077.1"/>
</dbReference>
<reference evidence="2" key="1">
    <citation type="submission" date="2023-06" db="EMBL/GenBank/DDBJ databases">
        <authorList>
            <person name="Zeman M."/>
            <person name="Kubasova T."/>
            <person name="Jahodarova E."/>
            <person name="Nykrynova M."/>
            <person name="Rychlik I."/>
        </authorList>
    </citation>
    <scope>NUCLEOTIDE SEQUENCE</scope>
    <source>
        <strain evidence="2">84_SSukc20</strain>
    </source>
</reference>
<accession>A0ABT7XAR3</accession>
<organism evidence="2 3">
    <name type="scientific">Bacteroides gallinaceum</name>
    <dbReference type="NCBI Taxonomy" id="1462571"/>
    <lineage>
        <taxon>Bacteria</taxon>
        <taxon>Pseudomonadati</taxon>
        <taxon>Bacteroidota</taxon>
        <taxon>Bacteroidia</taxon>
        <taxon>Bacteroidales</taxon>
        <taxon>Bacteroidaceae</taxon>
        <taxon>Bacteroides</taxon>
    </lineage>
</organism>
<feature type="signal peptide" evidence="1">
    <location>
        <begin position="1"/>
        <end position="23"/>
    </location>
</feature>
<dbReference type="EMBL" id="JAUEII010000077">
    <property type="protein sequence ID" value="MDN0051174.1"/>
    <property type="molecule type" value="Genomic_DNA"/>
</dbReference>
<comment type="caution">
    <text evidence="2">The sequence shown here is derived from an EMBL/GenBank/DDBJ whole genome shotgun (WGS) entry which is preliminary data.</text>
</comment>
<keyword evidence="3" id="KW-1185">Reference proteome</keyword>
<keyword evidence="1" id="KW-0732">Signal</keyword>
<dbReference type="Proteomes" id="UP001167871">
    <property type="component" value="Unassembled WGS sequence"/>
</dbReference>
<gene>
    <name evidence="2" type="ORF">QVO10_17685</name>
</gene>
<feature type="chain" id="PRO_5046430766" description="DUF4988 domain-containing protein" evidence="1">
    <location>
        <begin position="24"/>
        <end position="1016"/>
    </location>
</feature>
<reference evidence="2" key="2">
    <citation type="submission" date="2024-05" db="EMBL/GenBank/DDBJ databases">
        <title>Identification and characterization of horizontal gene transfer across gut microbiota members of farm animals based on homology search.</title>
        <authorList>
            <person name="Schwarzerova J."/>
            <person name="Nykrynova M."/>
            <person name="Jureckova K."/>
            <person name="Cejkova D."/>
            <person name="Rychlik I."/>
        </authorList>
    </citation>
    <scope>NUCLEOTIDE SEQUENCE</scope>
    <source>
        <strain evidence="2">84_SSukc20</strain>
    </source>
</reference>
<proteinExistence type="predicted"/>
<dbReference type="PROSITE" id="PS51257">
    <property type="entry name" value="PROKAR_LIPOPROTEIN"/>
    <property type="match status" value="1"/>
</dbReference>
<evidence type="ECO:0000313" key="2">
    <source>
        <dbReference type="EMBL" id="MDN0051174.1"/>
    </source>
</evidence>
<name>A0ABT7XAR3_9BACE</name>
<evidence type="ECO:0000313" key="3">
    <source>
        <dbReference type="Proteomes" id="UP001167871"/>
    </source>
</evidence>
<sequence length="1016" mass="113432">MRKKYLSALLFGALLFASTGTFTSCKDYDDDINNLQTQITANADAIKKLQDMVGEGKWVTSVVGIENGIKVTMNDGTSTDILGMNGEDGKDGVDGQDGQDGTVVTIIDGYWAFDGVKSEYPATPGSASEAHEIKISEDGYWEIWNTETGAYEKTPYAVAPISAAQNTNGSWTITIKNADGTTDSINIPATALASIEVDEPQGYNDYSASKDMTYWYGVVNEDVKWGWDGEETMEAGFYSKLDKDVRVLLNPAGVHGDSYNYTLKNSAGVEADVTFFKTAEPYTGAALTRATSANGLWVLPAEVTKKPAADIEQLRRELYLSFKVNDGEAYRLALEASDEQGNTVRTEYDNTVTLEEADAKKNDWVSIESEYYCLIGETYYPEILKQWNKGGQVYKYKLRLNQDPTNLRRAEVYGATVTEDGQGYVATKEAGVYNPIRYDICGVFINGETFVRENAISVYFTNEMTTDQSWEVNAINTALDANVVDRTKLDSYINSQLESTGKVFVYTYTYDLSEKVAALSDTEKLVWDQAIQQGTIFSMRNDWERYPNGLIGGEGEYNSTNLNWLMNQHMTWSINPRNAKENPNQLTVNFYVSDSWDGWTNDEATIEAANFKLNTAYQLTLYVADPENRTKNVTEIVLPFEFKQPTLDIKHVDGKFTTWSTVKWTDGNTYPALNVYGHLCNADDNMQLPLYDSFTAWKAKDGDKVTGDYQQYVDNAEYYDITFDVPANSQVMGMTGNNQTAQLDNDLNYAAVDHNLNTFIDWTELNNVATPDNKILPIYMDVDYKFYGVYDSNVEDFVLFPSSWLASSKLDTKSDTYTTERGTHKVMLTNDDIDFTTPKGGAYYLFDDLDGINAAPRAEINGDTFNEINHYPFTGFSDQAVSYQGHNITGLFDATDNHFSAVEVGDMTTPVAVEPHVLTNADFTVESTTGNRMIKDALIQPDASKIKVYLVPSWSERRATSADNVATNITKINAFRGGMLVVLPQNYNEQDGAVITVTLKDVWGYTNSFKFTVTKL</sequence>
<evidence type="ECO:0000256" key="1">
    <source>
        <dbReference type="SAM" id="SignalP"/>
    </source>
</evidence>